<dbReference type="InterPro" id="IPR023346">
    <property type="entry name" value="Lysozyme-like_dom_sf"/>
</dbReference>
<dbReference type="AlphaFoldDB" id="A0A3R8R889"/>
<dbReference type="GO" id="GO:0042597">
    <property type="term" value="C:periplasmic space"/>
    <property type="evidence" value="ECO:0007669"/>
    <property type="project" value="InterPro"/>
</dbReference>
<dbReference type="InterPro" id="IPR008258">
    <property type="entry name" value="Transglycosylase_SLT_dom_1"/>
</dbReference>
<dbReference type="InterPro" id="IPR008939">
    <property type="entry name" value="Lytic_TGlycosylase_superhlx_U"/>
</dbReference>
<dbReference type="Gene3D" id="1.25.20.10">
    <property type="entry name" value="Bacterial muramidases"/>
    <property type="match status" value="1"/>
</dbReference>
<reference evidence="6 7" key="1">
    <citation type="submission" date="2018-12" db="EMBL/GenBank/DDBJ databases">
        <authorList>
            <person name="Kim S.-J."/>
            <person name="Jung G.-Y."/>
        </authorList>
    </citation>
    <scope>NUCLEOTIDE SEQUENCE [LARGE SCALE GENOMIC DNA]</scope>
    <source>
        <strain evidence="6 7">03SU3-P</strain>
    </source>
</reference>
<dbReference type="SUPFAM" id="SSF53955">
    <property type="entry name" value="Lysozyme-like"/>
    <property type="match status" value="1"/>
</dbReference>
<feature type="signal peptide" evidence="4">
    <location>
        <begin position="1"/>
        <end position="25"/>
    </location>
</feature>
<dbReference type="Gene3D" id="1.10.530.10">
    <property type="match status" value="1"/>
</dbReference>
<comment type="similarity">
    <text evidence="2">Belongs to the virb1 family.</text>
</comment>
<dbReference type="Pfam" id="PF01464">
    <property type="entry name" value="SLT"/>
    <property type="match status" value="1"/>
</dbReference>
<feature type="domain" description="Transglycosylase SLT" evidence="5">
    <location>
        <begin position="408"/>
        <end position="510"/>
    </location>
</feature>
<comment type="caution">
    <text evidence="6">The sequence shown here is derived from an EMBL/GenBank/DDBJ whole genome shotgun (WGS) entry which is preliminary data.</text>
</comment>
<dbReference type="GO" id="GO:0004553">
    <property type="term" value="F:hydrolase activity, hydrolyzing O-glycosyl compounds"/>
    <property type="evidence" value="ECO:0007669"/>
    <property type="project" value="InterPro"/>
</dbReference>
<dbReference type="PANTHER" id="PTHR37423">
    <property type="entry name" value="SOLUBLE LYTIC MUREIN TRANSGLYCOSYLASE-RELATED"/>
    <property type="match status" value="1"/>
</dbReference>
<evidence type="ECO:0000313" key="7">
    <source>
        <dbReference type="Proteomes" id="UP000268553"/>
    </source>
</evidence>
<dbReference type="PANTHER" id="PTHR37423:SF2">
    <property type="entry name" value="MEMBRANE-BOUND LYTIC MUREIN TRANSGLYCOSYLASE C"/>
    <property type="match status" value="1"/>
</dbReference>
<keyword evidence="7" id="KW-1185">Reference proteome</keyword>
<dbReference type="OrthoDB" id="9815002at2"/>
<dbReference type="EMBL" id="RWJI01000001">
    <property type="protein sequence ID" value="RRQ52213.1"/>
    <property type="molecule type" value="Genomic_DNA"/>
</dbReference>
<proteinExistence type="inferred from homology"/>
<evidence type="ECO:0000256" key="1">
    <source>
        <dbReference type="ARBA" id="ARBA00007734"/>
    </source>
</evidence>
<evidence type="ECO:0000256" key="4">
    <source>
        <dbReference type="SAM" id="SignalP"/>
    </source>
</evidence>
<dbReference type="CDD" id="cd13401">
    <property type="entry name" value="Slt70-like"/>
    <property type="match status" value="1"/>
</dbReference>
<dbReference type="Proteomes" id="UP000268553">
    <property type="component" value="Unassembled WGS sequence"/>
</dbReference>
<feature type="chain" id="PRO_5018633274" evidence="4">
    <location>
        <begin position="26"/>
        <end position="584"/>
    </location>
</feature>
<organism evidence="6 7">
    <name type="scientific">Sphingorhabdus wooponensis</name>
    <dbReference type="NCBI Taxonomy" id="940136"/>
    <lineage>
        <taxon>Bacteria</taxon>
        <taxon>Pseudomonadati</taxon>
        <taxon>Pseudomonadota</taxon>
        <taxon>Alphaproteobacteria</taxon>
        <taxon>Sphingomonadales</taxon>
        <taxon>Sphingomonadaceae</taxon>
        <taxon>Sphingorhabdus</taxon>
    </lineage>
</organism>
<name>A0A3R8R889_9SPHN</name>
<keyword evidence="3 4" id="KW-0732">Signal</keyword>
<evidence type="ECO:0000256" key="2">
    <source>
        <dbReference type="ARBA" id="ARBA00009387"/>
    </source>
</evidence>
<evidence type="ECO:0000259" key="5">
    <source>
        <dbReference type="Pfam" id="PF01464"/>
    </source>
</evidence>
<dbReference type="RefSeq" id="WP_125230230.1">
    <property type="nucleotide sequence ID" value="NZ_RWJI01000001.1"/>
</dbReference>
<comment type="similarity">
    <text evidence="1">Belongs to the transglycosylase Slt family.</text>
</comment>
<sequence length="584" mass="64291">MNIRAHKTYWLAFALACTPFAAAQANTSGGFRIALPSQPAPSVLNAQEKIVFKAIFDAIRAEKWEDAAKMIDAAPQGPMSAMARAELYLAPNRPKVEAEQLQALLEAAPYLPQAEQLATMARKRGLEMLPDRPGIRRFSWLGGAPKRDLPANKASDSIRAELQLFIKNDQPLAAEQFLESKALELSPEALTELRYRVAWSYYIENDDVSAKRVSAAAQIAGGEWGTQASWVLGLASWRLGDYAGAYDAFDFVARLANNADLKAAGLFWGARAAMAAKQPQFVQSKMQKAAQLSETFYGLLASEALGMEPIARNISKVIPLDWASLKNQPNAVLAVSLAEIGQNKLADTALRHQARIGEARQHNNLAQLAGALNLASTQFWFGHYGPSRDQSNATARYPLPNWEPTGGWRVTPSLIYAHTLQESNFRTDVISPAGARGLMQVRPGTAQDLARARGAYFTASELDRPAINLEYGQSYLEKLRDLPTTGGLLPKVIAAYNAGPTPVARWNTEIRDNGDPLLFIESIPFWETRGYVAIILRNYWIYEMRENRASGSLRGLAQYMWPRFPDVNGIVTARRMTGGVVAAR</sequence>
<dbReference type="SUPFAM" id="SSF48435">
    <property type="entry name" value="Bacterial muramidases"/>
    <property type="match status" value="1"/>
</dbReference>
<evidence type="ECO:0000313" key="6">
    <source>
        <dbReference type="EMBL" id="RRQ52213.1"/>
    </source>
</evidence>
<evidence type="ECO:0000256" key="3">
    <source>
        <dbReference type="ARBA" id="ARBA00022729"/>
    </source>
</evidence>
<protein>
    <submittedName>
        <fullName evidence="6">Lytic transglycosylase domain-containing protein</fullName>
    </submittedName>
</protein>
<gene>
    <name evidence="6" type="ORF">D7D48_04930</name>
</gene>
<accession>A0A3R8R889</accession>